<dbReference type="GO" id="GO:0005829">
    <property type="term" value="C:cytosol"/>
    <property type="evidence" value="ECO:0007669"/>
    <property type="project" value="TreeGrafter"/>
</dbReference>
<dbReference type="SUPFAM" id="SSF51556">
    <property type="entry name" value="Metallo-dependent hydrolases"/>
    <property type="match status" value="1"/>
</dbReference>
<dbReference type="InterPro" id="IPR032466">
    <property type="entry name" value="Metal_Hydrolase"/>
</dbReference>
<keyword evidence="1 3" id="KW-0210">Decarboxylase</keyword>
<keyword evidence="7" id="KW-1185">Reference proteome</keyword>
<feature type="domain" description="Amidohydrolase-related" evidence="5">
    <location>
        <begin position="92"/>
        <end position="354"/>
    </location>
</feature>
<evidence type="ECO:0000313" key="6">
    <source>
        <dbReference type="EMBL" id="GJJ14965.1"/>
    </source>
</evidence>
<dbReference type="AlphaFoldDB" id="A0AAV5AST5"/>
<dbReference type="InterPro" id="IPR006680">
    <property type="entry name" value="Amidohydro-rel"/>
</dbReference>
<dbReference type="InterPro" id="IPR032465">
    <property type="entry name" value="ACMSD"/>
</dbReference>
<comment type="caution">
    <text evidence="6">The sequence shown here is derived from an EMBL/GenBank/DDBJ whole genome shotgun (WGS) entry which is preliminary data.</text>
</comment>
<dbReference type="EMBL" id="BPWL01000010">
    <property type="protein sequence ID" value="GJJ14965.1"/>
    <property type="molecule type" value="Genomic_DNA"/>
</dbReference>
<organism evidence="6 7">
    <name type="scientific">Clathrus columnatus</name>
    <dbReference type="NCBI Taxonomy" id="1419009"/>
    <lineage>
        <taxon>Eukaryota</taxon>
        <taxon>Fungi</taxon>
        <taxon>Dikarya</taxon>
        <taxon>Basidiomycota</taxon>
        <taxon>Agaricomycotina</taxon>
        <taxon>Agaricomycetes</taxon>
        <taxon>Phallomycetidae</taxon>
        <taxon>Phallales</taxon>
        <taxon>Clathraceae</taxon>
        <taxon>Clathrus</taxon>
    </lineage>
</organism>
<dbReference type="Gene3D" id="3.20.20.140">
    <property type="entry name" value="Metal-dependent hydrolases"/>
    <property type="match status" value="1"/>
</dbReference>
<dbReference type="GO" id="GO:0016787">
    <property type="term" value="F:hydrolase activity"/>
    <property type="evidence" value="ECO:0007669"/>
    <property type="project" value="InterPro"/>
</dbReference>
<sequence>MHQVFAFLLFICTTVVTSREWNNTGRGLIAFEEAWTVPELLIQVANSVPAFGQTKAELEANLLDVHDQRLTQMNENGIDFMVLSCASPCIQGFSDPPTAEALATSVNDVLAATISNNTMRFGAFAALSMHNATQAAQELNRTVTELGFLGALLNDYQQSGDDNTTLLYYDQPEYDVFWQMVVDLDVPVYMHPRVGISLLNNLEYQQAVWLIGPGQQFAASLSNHILGICTNGVFDRFPTLKLIVGHLGERITSDLFRIDEQLQRQRPEGMPMKLNVSTYWETNLFETTSANFATPLLKFHIDAIGLDRIMFSIDYPYASIPEGAQWIEETLPDVLSPTDLLKLKRETAIQVLGLNK</sequence>
<dbReference type="Pfam" id="PF04909">
    <property type="entry name" value="Amidohydro_2"/>
    <property type="match status" value="1"/>
</dbReference>
<evidence type="ECO:0000313" key="7">
    <source>
        <dbReference type="Proteomes" id="UP001050691"/>
    </source>
</evidence>
<dbReference type="GO" id="GO:0019748">
    <property type="term" value="P:secondary metabolic process"/>
    <property type="evidence" value="ECO:0007669"/>
    <property type="project" value="TreeGrafter"/>
</dbReference>
<proteinExistence type="inferred from homology"/>
<keyword evidence="2 3" id="KW-0456">Lyase</keyword>
<evidence type="ECO:0000256" key="4">
    <source>
        <dbReference type="SAM" id="SignalP"/>
    </source>
</evidence>
<feature type="signal peptide" evidence="4">
    <location>
        <begin position="1"/>
        <end position="18"/>
    </location>
</feature>
<dbReference type="GO" id="GO:0016831">
    <property type="term" value="F:carboxy-lyase activity"/>
    <property type="evidence" value="ECO:0007669"/>
    <property type="project" value="UniProtKB-KW"/>
</dbReference>
<reference evidence="6" key="1">
    <citation type="submission" date="2021-10" db="EMBL/GenBank/DDBJ databases">
        <title>De novo Genome Assembly of Clathrus columnatus (Basidiomycota, Fungi) Using Illumina and Nanopore Sequence Data.</title>
        <authorList>
            <person name="Ogiso-Tanaka E."/>
            <person name="Itagaki H."/>
            <person name="Hosoya T."/>
            <person name="Hosaka K."/>
        </authorList>
    </citation>
    <scope>NUCLEOTIDE SEQUENCE</scope>
    <source>
        <strain evidence="6">MO-923</strain>
    </source>
</reference>
<dbReference type="Proteomes" id="UP001050691">
    <property type="component" value="Unassembled WGS sequence"/>
</dbReference>
<evidence type="ECO:0000259" key="5">
    <source>
        <dbReference type="Pfam" id="PF04909"/>
    </source>
</evidence>
<evidence type="ECO:0000256" key="3">
    <source>
        <dbReference type="RuleBase" id="RU366045"/>
    </source>
</evidence>
<keyword evidence="4" id="KW-0732">Signal</keyword>
<dbReference type="PANTHER" id="PTHR21240:SF31">
    <property type="entry name" value="AMIDOHYDROLASE FAMILY PROTEIN (AFU_ORTHOLOGUE AFUA_7G05840)"/>
    <property type="match status" value="1"/>
</dbReference>
<feature type="chain" id="PRO_5043674718" description="Amidohydrolase-related domain-containing protein" evidence="4">
    <location>
        <begin position="19"/>
        <end position="356"/>
    </location>
</feature>
<gene>
    <name evidence="6" type="ORF">Clacol_009235</name>
</gene>
<name>A0AAV5AST5_9AGAM</name>
<accession>A0AAV5AST5</accession>
<evidence type="ECO:0000256" key="2">
    <source>
        <dbReference type="ARBA" id="ARBA00023239"/>
    </source>
</evidence>
<comment type="similarity">
    <text evidence="3">Belongs to the metallo-dependent hydrolases superfamily.</text>
</comment>
<evidence type="ECO:0000256" key="1">
    <source>
        <dbReference type="ARBA" id="ARBA00022793"/>
    </source>
</evidence>
<protein>
    <recommendedName>
        <fullName evidence="5">Amidohydrolase-related domain-containing protein</fullName>
    </recommendedName>
</protein>
<dbReference type="PANTHER" id="PTHR21240">
    <property type="entry name" value="2-AMINO-3-CARBOXYLMUCONATE-6-SEMIALDEHYDE DECARBOXYLASE"/>
    <property type="match status" value="1"/>
</dbReference>